<dbReference type="RefSeq" id="WP_268061538.1">
    <property type="nucleotide sequence ID" value="NZ_JAPQFJ010000010.1"/>
</dbReference>
<dbReference type="InterPro" id="IPR010897">
    <property type="entry name" value="Spore_II_P"/>
</dbReference>
<dbReference type="Pfam" id="PF07454">
    <property type="entry name" value="SpoIIP"/>
    <property type="match status" value="1"/>
</dbReference>
<proteinExistence type="predicted"/>
<evidence type="ECO:0000313" key="2">
    <source>
        <dbReference type="Proteomes" id="UP001144612"/>
    </source>
</evidence>
<keyword evidence="2" id="KW-1185">Reference proteome</keyword>
<sequence length="69" mass="7821">MLLKEIKNSSSNKIKVEIFEFKTGNLYFNQDLSNHSLLIEVGNNKSSDDDIEKCTNVLVSALKAIYIKN</sequence>
<reference evidence="1" key="1">
    <citation type="submission" date="2022-12" db="EMBL/GenBank/DDBJ databases">
        <title>Clostridium sp. nov., isolated from industrial wastewater.</title>
        <authorList>
            <person name="Jiayan W."/>
        </authorList>
    </citation>
    <scope>NUCLEOTIDE SEQUENCE</scope>
    <source>
        <strain evidence="1">ZC22-4</strain>
    </source>
</reference>
<name>A0ABT4DD92_9CLOT</name>
<protein>
    <submittedName>
        <fullName evidence="1">Stage II sporulation protein P</fullName>
    </submittedName>
</protein>
<dbReference type="Proteomes" id="UP001144612">
    <property type="component" value="Unassembled WGS sequence"/>
</dbReference>
<accession>A0ABT4DD92</accession>
<organism evidence="1 2">
    <name type="scientific">Clostridium brassicae</name>
    <dbReference type="NCBI Taxonomy" id="2999072"/>
    <lineage>
        <taxon>Bacteria</taxon>
        <taxon>Bacillati</taxon>
        <taxon>Bacillota</taxon>
        <taxon>Clostridia</taxon>
        <taxon>Eubacteriales</taxon>
        <taxon>Clostridiaceae</taxon>
        <taxon>Clostridium</taxon>
    </lineage>
</organism>
<dbReference type="EMBL" id="JAPQFJ010000010">
    <property type="protein sequence ID" value="MCY6959116.1"/>
    <property type="molecule type" value="Genomic_DNA"/>
</dbReference>
<gene>
    <name evidence="1" type="ORF">OW729_10920</name>
</gene>
<comment type="caution">
    <text evidence="1">The sequence shown here is derived from an EMBL/GenBank/DDBJ whole genome shotgun (WGS) entry which is preliminary data.</text>
</comment>
<evidence type="ECO:0000313" key="1">
    <source>
        <dbReference type="EMBL" id="MCY6959116.1"/>
    </source>
</evidence>